<dbReference type="InterPro" id="IPR008948">
    <property type="entry name" value="L-Aspartase-like"/>
</dbReference>
<dbReference type="InterPro" id="IPR022313">
    <property type="entry name" value="Phe/His_NH3-lyase_AS"/>
</dbReference>
<evidence type="ECO:0000256" key="1">
    <source>
        <dbReference type="ARBA" id="ARBA00007238"/>
    </source>
</evidence>
<dbReference type="PROSITE" id="PS00488">
    <property type="entry name" value="PAL_HISTIDASE"/>
    <property type="match status" value="1"/>
</dbReference>
<evidence type="ECO:0000256" key="2">
    <source>
        <dbReference type="RuleBase" id="RU003954"/>
    </source>
</evidence>
<dbReference type="Gene3D" id="1.10.274.20">
    <property type="entry name" value="Phenylalanine ammonia-lyase 1, domain 3"/>
    <property type="match status" value="1"/>
</dbReference>
<dbReference type="Gene3D" id="1.20.200.10">
    <property type="entry name" value="Fumarase/aspartase (Central domain)"/>
    <property type="match status" value="1"/>
</dbReference>
<dbReference type="SUPFAM" id="SSF48557">
    <property type="entry name" value="L-aspartase-like"/>
    <property type="match status" value="1"/>
</dbReference>
<dbReference type="Gene3D" id="1.10.275.10">
    <property type="entry name" value="Fumarase/aspartase (N-terminal domain)"/>
    <property type="match status" value="1"/>
</dbReference>
<dbReference type="InterPro" id="IPR024083">
    <property type="entry name" value="Fumarase/histidase_N"/>
</dbReference>
<dbReference type="STRING" id="745531.A0A0C3NAI8"/>
<dbReference type="HOGENOM" id="CLU_014801_3_1_1"/>
<dbReference type="AlphaFoldDB" id="A0A0C3NAI8"/>
<comment type="similarity">
    <text evidence="1 2">Belongs to the PAL/histidase family.</text>
</comment>
<dbReference type="PANTHER" id="PTHR10362">
    <property type="entry name" value="HISTIDINE AMMONIA-LYASE"/>
    <property type="match status" value="1"/>
</dbReference>
<keyword evidence="2" id="KW-0456">Lyase</keyword>
<dbReference type="Pfam" id="PF00221">
    <property type="entry name" value="Lyase_aromatic"/>
    <property type="match status" value="1"/>
</dbReference>
<reference evidence="3 4" key="1">
    <citation type="journal article" date="2014" name="PLoS Genet.">
        <title>Analysis of the Phlebiopsis gigantea genome, transcriptome and secretome provides insight into its pioneer colonization strategies of wood.</title>
        <authorList>
            <person name="Hori C."/>
            <person name="Ishida T."/>
            <person name="Igarashi K."/>
            <person name="Samejima M."/>
            <person name="Suzuki H."/>
            <person name="Master E."/>
            <person name="Ferreira P."/>
            <person name="Ruiz-Duenas F.J."/>
            <person name="Held B."/>
            <person name="Canessa P."/>
            <person name="Larrondo L.F."/>
            <person name="Schmoll M."/>
            <person name="Druzhinina I.S."/>
            <person name="Kubicek C.P."/>
            <person name="Gaskell J.A."/>
            <person name="Kersten P."/>
            <person name="St John F."/>
            <person name="Glasner J."/>
            <person name="Sabat G."/>
            <person name="Splinter BonDurant S."/>
            <person name="Syed K."/>
            <person name="Yadav J."/>
            <person name="Mgbeahuruike A.C."/>
            <person name="Kovalchuk A."/>
            <person name="Asiegbu F.O."/>
            <person name="Lackner G."/>
            <person name="Hoffmeister D."/>
            <person name="Rencoret J."/>
            <person name="Gutierrez A."/>
            <person name="Sun H."/>
            <person name="Lindquist E."/>
            <person name="Barry K."/>
            <person name="Riley R."/>
            <person name="Grigoriev I.V."/>
            <person name="Henrissat B."/>
            <person name="Kues U."/>
            <person name="Berka R.M."/>
            <person name="Martinez A.T."/>
            <person name="Covert S.F."/>
            <person name="Blanchette R.A."/>
            <person name="Cullen D."/>
        </authorList>
    </citation>
    <scope>NUCLEOTIDE SEQUENCE [LARGE SCALE GENOMIC DNA]</scope>
    <source>
        <strain evidence="3 4">11061_1 CR5-6</strain>
    </source>
</reference>
<sequence>MPTLADFYAASNENAAVAKGKEALPSASEGASTQTVKKTEVLEKFIEAYYEISAHKDGKPIVVDGHALSIPAVSAAARFSAPVVLSDSPAVREHALKSRRVIEEKVASQRSVYGVSTGFGGTADTRTNDPLTLGHALLQHQQTGVLPSQTDSPLSALPLGNPLESTSMPEAWVRGAILIRMNSLIRGHSGVRWELIEKMGALLRENITPLVPLRGSISASGDLSPLSYIAGTLIGNPSIRVYDGPASFNARKIVPSSEALAKHNIAPIPLQSKEHLGILNGTAFSASVAALALNEVIHLTLLSQICTAMGTEAMIGTVGSFDPFIHDVCRPHPGQVEVARNIRGLLDDSQMATKHEDEVHITEDEGELRQDRYPLRTSAQFLGPQVEDILAALETVTLECNSTTDNPLINGEDGTVHHGGNFQAMAVTNAMEKTRLSIHHMGKLLFAQCTELINPAMNRGLPPNLAATDPSHNYFAKGVDIHTAAYVGELGYLANPVSSHIQSAEMHNQAVNSLALISARYTITALQVLSLLTSSYLFVLCQALDLRSMHHDCQAELCALVSELVKTHFSEVSDEQFAVLVPKLQRSVLRSLNATSSADADARMRDVAASMTTPLVDFFSAEGLSTSLAQIAPFRVAFAARAVNTLRTLRVEYLEGKRGPAPASRYLGRTIKVYEFIRVTLGIRMHGAENLHGFAMGPGVEDGTIGGKIALIHEAIRDGKMQDVVMALMKAVKEGDF</sequence>
<gene>
    <name evidence="3" type="ORF">PHLGIDRAFT_352235</name>
</gene>
<dbReference type="EMBL" id="KN840777">
    <property type="protein sequence ID" value="KIP01509.1"/>
    <property type="molecule type" value="Genomic_DNA"/>
</dbReference>
<dbReference type="GO" id="GO:0006559">
    <property type="term" value="P:L-phenylalanine catabolic process"/>
    <property type="evidence" value="ECO:0007669"/>
    <property type="project" value="InterPro"/>
</dbReference>
<evidence type="ECO:0008006" key="5">
    <source>
        <dbReference type="Google" id="ProtNLM"/>
    </source>
</evidence>
<protein>
    <recommendedName>
        <fullName evidence="5">Phenylalanine ammonia-lyase</fullName>
    </recommendedName>
</protein>
<dbReference type="InterPro" id="IPR023144">
    <property type="entry name" value="Phe_NH3-lyase_shielding_dom_sf"/>
</dbReference>
<evidence type="ECO:0000313" key="4">
    <source>
        <dbReference type="Proteomes" id="UP000053257"/>
    </source>
</evidence>
<evidence type="ECO:0000313" key="3">
    <source>
        <dbReference type="EMBL" id="KIP01509.1"/>
    </source>
</evidence>
<accession>A0A0C3NAI8</accession>
<keyword evidence="4" id="KW-1185">Reference proteome</keyword>
<dbReference type="GO" id="GO:0005737">
    <property type="term" value="C:cytoplasm"/>
    <property type="evidence" value="ECO:0007669"/>
    <property type="project" value="InterPro"/>
</dbReference>
<dbReference type="InterPro" id="IPR005922">
    <property type="entry name" value="Phe_NH3-lyase"/>
</dbReference>
<dbReference type="Proteomes" id="UP000053257">
    <property type="component" value="Unassembled WGS sequence"/>
</dbReference>
<dbReference type="GO" id="GO:0016841">
    <property type="term" value="F:ammonia-lyase activity"/>
    <property type="evidence" value="ECO:0007669"/>
    <property type="project" value="InterPro"/>
</dbReference>
<organism evidence="3 4">
    <name type="scientific">Phlebiopsis gigantea (strain 11061_1 CR5-6)</name>
    <name type="common">White-rot fungus</name>
    <name type="synonym">Peniophora gigantea</name>
    <dbReference type="NCBI Taxonomy" id="745531"/>
    <lineage>
        <taxon>Eukaryota</taxon>
        <taxon>Fungi</taxon>
        <taxon>Dikarya</taxon>
        <taxon>Basidiomycota</taxon>
        <taxon>Agaricomycotina</taxon>
        <taxon>Agaricomycetes</taxon>
        <taxon>Polyporales</taxon>
        <taxon>Phanerochaetaceae</taxon>
        <taxon>Phlebiopsis</taxon>
    </lineage>
</organism>
<dbReference type="NCBIfam" id="TIGR01226">
    <property type="entry name" value="phe_am_lyase"/>
    <property type="match status" value="1"/>
</dbReference>
<name>A0A0C3NAI8_PHLG1</name>
<proteinExistence type="inferred from homology"/>
<dbReference type="CDD" id="cd00332">
    <property type="entry name" value="PAL-HAL"/>
    <property type="match status" value="1"/>
</dbReference>
<dbReference type="InterPro" id="IPR001106">
    <property type="entry name" value="Aromatic_Lyase"/>
</dbReference>
<dbReference type="OrthoDB" id="10051290at2759"/>